<protein>
    <submittedName>
        <fullName evidence="1">Uncharacterized protein</fullName>
    </submittedName>
</protein>
<dbReference type="AlphaFoldDB" id="A0A2P5BV09"/>
<evidence type="ECO:0000313" key="2">
    <source>
        <dbReference type="Proteomes" id="UP000237105"/>
    </source>
</evidence>
<name>A0A2P5BV09_PARAD</name>
<evidence type="ECO:0000313" key="1">
    <source>
        <dbReference type="EMBL" id="PON52624.1"/>
    </source>
</evidence>
<reference evidence="2" key="1">
    <citation type="submission" date="2016-06" db="EMBL/GenBank/DDBJ databases">
        <title>Parallel loss of symbiosis genes in relatives of nitrogen-fixing non-legume Parasponia.</title>
        <authorList>
            <person name="Van Velzen R."/>
            <person name="Holmer R."/>
            <person name="Bu F."/>
            <person name="Rutten L."/>
            <person name="Van Zeijl A."/>
            <person name="Liu W."/>
            <person name="Santuari L."/>
            <person name="Cao Q."/>
            <person name="Sharma T."/>
            <person name="Shen D."/>
            <person name="Roswanjaya Y."/>
            <person name="Wardhani T."/>
            <person name="Kalhor M.S."/>
            <person name="Jansen J."/>
            <person name="Van den Hoogen J."/>
            <person name="Gungor B."/>
            <person name="Hartog M."/>
            <person name="Hontelez J."/>
            <person name="Verver J."/>
            <person name="Yang W.-C."/>
            <person name="Schijlen E."/>
            <person name="Repin R."/>
            <person name="Schilthuizen M."/>
            <person name="Schranz E."/>
            <person name="Heidstra R."/>
            <person name="Miyata K."/>
            <person name="Fedorova E."/>
            <person name="Kohlen W."/>
            <person name="Bisseling T."/>
            <person name="Smit S."/>
            <person name="Geurts R."/>
        </authorList>
    </citation>
    <scope>NUCLEOTIDE SEQUENCE [LARGE SCALE GENOMIC DNA]</scope>
    <source>
        <strain evidence="2">cv. WU1-14</strain>
    </source>
</reference>
<organism evidence="1 2">
    <name type="scientific">Parasponia andersonii</name>
    <name type="common">Sponia andersonii</name>
    <dbReference type="NCBI Taxonomy" id="3476"/>
    <lineage>
        <taxon>Eukaryota</taxon>
        <taxon>Viridiplantae</taxon>
        <taxon>Streptophyta</taxon>
        <taxon>Embryophyta</taxon>
        <taxon>Tracheophyta</taxon>
        <taxon>Spermatophyta</taxon>
        <taxon>Magnoliopsida</taxon>
        <taxon>eudicotyledons</taxon>
        <taxon>Gunneridae</taxon>
        <taxon>Pentapetalae</taxon>
        <taxon>rosids</taxon>
        <taxon>fabids</taxon>
        <taxon>Rosales</taxon>
        <taxon>Cannabaceae</taxon>
        <taxon>Parasponia</taxon>
    </lineage>
</organism>
<gene>
    <name evidence="1" type="ORF">PanWU01x14_207340</name>
</gene>
<dbReference type="EMBL" id="JXTB01000216">
    <property type="protein sequence ID" value="PON52624.1"/>
    <property type="molecule type" value="Genomic_DNA"/>
</dbReference>
<comment type="caution">
    <text evidence="1">The sequence shown here is derived from an EMBL/GenBank/DDBJ whole genome shotgun (WGS) entry which is preliminary data.</text>
</comment>
<proteinExistence type="predicted"/>
<sequence>MVVEQDNIPQLNSQPSNCPIELPNLGPMWVEISNEPGRLFGTRAQYEKIRVEYDMARGGFRPCQTRHGILDHVGL</sequence>
<dbReference type="Proteomes" id="UP000237105">
    <property type="component" value="Unassembled WGS sequence"/>
</dbReference>
<accession>A0A2P5BV09</accession>
<keyword evidence="2" id="KW-1185">Reference proteome</keyword>